<sequence length="49" mass="5198">MERPSENRIRDALGVASQLKVVDVAELISLRDAPAAESYGRVEGSAVNG</sequence>
<accession>A0ABU5ABP8</accession>
<proteinExistence type="predicted"/>
<protein>
    <submittedName>
        <fullName evidence="1">Uncharacterized protein</fullName>
    </submittedName>
</protein>
<comment type="caution">
    <text evidence="1">The sequence shown here is derived from an EMBL/GenBank/DDBJ whole genome shotgun (WGS) entry which is preliminary data.</text>
</comment>
<evidence type="ECO:0000313" key="1">
    <source>
        <dbReference type="EMBL" id="MDX8534027.1"/>
    </source>
</evidence>
<dbReference type="Proteomes" id="UP001285154">
    <property type="component" value="Unassembled WGS sequence"/>
</dbReference>
<reference evidence="1 2" key="1">
    <citation type="submission" date="2023-08" db="EMBL/GenBank/DDBJ databases">
        <title>Implementing the SeqCode for naming new Mesorhizobium species isolated from Vachellia karroo root nodules.</title>
        <authorList>
            <person name="Van Lill M."/>
        </authorList>
    </citation>
    <scope>NUCLEOTIDE SEQUENCE [LARGE SCALE GENOMIC DNA]</scope>
    <source>
        <strain evidence="1 2">VK25D</strain>
    </source>
</reference>
<evidence type="ECO:0000313" key="2">
    <source>
        <dbReference type="Proteomes" id="UP001285154"/>
    </source>
</evidence>
<dbReference type="EMBL" id="JAVIIQ010000010">
    <property type="protein sequence ID" value="MDX8534027.1"/>
    <property type="molecule type" value="Genomic_DNA"/>
</dbReference>
<dbReference type="RefSeq" id="WP_320251306.1">
    <property type="nucleotide sequence ID" value="NZ_JAVIIQ010000010.1"/>
</dbReference>
<name>A0ABU5ABP8_9HYPH</name>
<keyword evidence="2" id="KW-1185">Reference proteome</keyword>
<organism evidence="1 2">
    <name type="scientific">Mesorhizobium vachelliae</name>
    <dbReference type="NCBI Taxonomy" id="3072309"/>
    <lineage>
        <taxon>Bacteria</taxon>
        <taxon>Pseudomonadati</taxon>
        <taxon>Pseudomonadota</taxon>
        <taxon>Alphaproteobacteria</taxon>
        <taxon>Hyphomicrobiales</taxon>
        <taxon>Phyllobacteriaceae</taxon>
        <taxon>Mesorhizobium</taxon>
    </lineage>
</organism>
<gene>
    <name evidence="1" type="ORF">RFM42_23755</name>
</gene>